<dbReference type="KEGG" id="psoj:PHYSODRAFT_527941"/>
<dbReference type="RefSeq" id="XP_009537197.1">
    <property type="nucleotide sequence ID" value="XM_009538902.1"/>
</dbReference>
<accession>G5AAK2</accession>
<evidence type="ECO:0000256" key="1">
    <source>
        <dbReference type="SAM" id="Phobius"/>
    </source>
</evidence>
<dbReference type="OMA" id="MTLRVIH"/>
<keyword evidence="3" id="KW-1185">Reference proteome</keyword>
<protein>
    <submittedName>
        <fullName evidence="2">Uncharacterized protein</fullName>
    </submittedName>
</protein>
<organism evidence="2 3">
    <name type="scientific">Phytophthora sojae (strain P6497)</name>
    <name type="common">Soybean stem and root rot agent</name>
    <name type="synonym">Phytophthora megasperma f. sp. glycines</name>
    <dbReference type="NCBI Taxonomy" id="1094619"/>
    <lineage>
        <taxon>Eukaryota</taxon>
        <taxon>Sar</taxon>
        <taxon>Stramenopiles</taxon>
        <taxon>Oomycota</taxon>
        <taxon>Peronosporomycetes</taxon>
        <taxon>Peronosporales</taxon>
        <taxon>Peronosporaceae</taxon>
        <taxon>Phytophthora</taxon>
    </lineage>
</organism>
<feature type="transmembrane region" description="Helical" evidence="1">
    <location>
        <begin position="24"/>
        <end position="47"/>
    </location>
</feature>
<dbReference type="AlphaFoldDB" id="G5AAK2"/>
<evidence type="ECO:0000313" key="2">
    <source>
        <dbReference type="EMBL" id="EGZ07631.1"/>
    </source>
</evidence>
<sequence>MVHLPSAKYHTELAGAMTETIGDVVVPVFVFSAVELSAFALLAALIYRKLGVNALYHVAFVFETQMELIQGKLFAWVTLTMTLRVIHFGRPRP</sequence>
<dbReference type="GeneID" id="20661188"/>
<name>G5AAK2_PHYSP</name>
<evidence type="ECO:0000313" key="3">
    <source>
        <dbReference type="Proteomes" id="UP000002640"/>
    </source>
</evidence>
<dbReference type="EMBL" id="JH159162">
    <property type="protein sequence ID" value="EGZ07631.1"/>
    <property type="molecule type" value="Genomic_DNA"/>
</dbReference>
<reference evidence="2 3" key="1">
    <citation type="journal article" date="2006" name="Science">
        <title>Phytophthora genome sequences uncover evolutionary origins and mechanisms of pathogenesis.</title>
        <authorList>
            <person name="Tyler B.M."/>
            <person name="Tripathy S."/>
            <person name="Zhang X."/>
            <person name="Dehal P."/>
            <person name="Jiang R.H."/>
            <person name="Aerts A."/>
            <person name="Arredondo F.D."/>
            <person name="Baxter L."/>
            <person name="Bensasson D."/>
            <person name="Beynon J.L."/>
            <person name="Chapman J."/>
            <person name="Damasceno C.M."/>
            <person name="Dorrance A.E."/>
            <person name="Dou D."/>
            <person name="Dickerman A.W."/>
            <person name="Dubchak I.L."/>
            <person name="Garbelotto M."/>
            <person name="Gijzen M."/>
            <person name="Gordon S.G."/>
            <person name="Govers F."/>
            <person name="Grunwald N.J."/>
            <person name="Huang W."/>
            <person name="Ivors K.L."/>
            <person name="Jones R.W."/>
            <person name="Kamoun S."/>
            <person name="Krampis K."/>
            <person name="Lamour K.H."/>
            <person name="Lee M.K."/>
            <person name="McDonald W.H."/>
            <person name="Medina M."/>
            <person name="Meijer H.J."/>
            <person name="Nordberg E.K."/>
            <person name="Maclean D.J."/>
            <person name="Ospina-Giraldo M.D."/>
            <person name="Morris P.F."/>
            <person name="Phuntumart V."/>
            <person name="Putnam N.H."/>
            <person name="Rash S."/>
            <person name="Rose J.K."/>
            <person name="Sakihama Y."/>
            <person name="Salamov A.A."/>
            <person name="Savidor A."/>
            <person name="Scheuring C.F."/>
            <person name="Smith B.M."/>
            <person name="Sobral B.W."/>
            <person name="Terry A."/>
            <person name="Torto-Alalibo T.A."/>
            <person name="Win J."/>
            <person name="Xu Z."/>
            <person name="Zhang H."/>
            <person name="Grigoriev I.V."/>
            <person name="Rokhsar D.S."/>
            <person name="Boore J.L."/>
        </authorList>
    </citation>
    <scope>NUCLEOTIDE SEQUENCE [LARGE SCALE GENOMIC DNA]</scope>
    <source>
        <strain evidence="2 3">P6497</strain>
    </source>
</reference>
<keyword evidence="1" id="KW-0812">Transmembrane</keyword>
<proteinExistence type="predicted"/>
<keyword evidence="1" id="KW-0472">Membrane</keyword>
<gene>
    <name evidence="2" type="ORF">PHYSODRAFT_527941</name>
</gene>
<keyword evidence="1" id="KW-1133">Transmembrane helix</keyword>
<dbReference type="Proteomes" id="UP000002640">
    <property type="component" value="Unassembled WGS sequence"/>
</dbReference>
<dbReference type="InParanoid" id="G5AAK2"/>